<keyword evidence="2" id="KW-0645">Protease</keyword>
<keyword evidence="1" id="KW-0732">Signal</keyword>
<dbReference type="AlphaFoldDB" id="A0A1Y5Y7I6"/>
<accession>A0A1Y5Y7I6</accession>
<dbReference type="RefSeq" id="WP_084433526.1">
    <property type="nucleotide sequence ID" value="NZ_FWXV01000012.1"/>
</dbReference>
<feature type="chain" id="PRO_5012915634" evidence="1">
    <location>
        <begin position="19"/>
        <end position="440"/>
    </location>
</feature>
<feature type="signal peptide" evidence="1">
    <location>
        <begin position="1"/>
        <end position="18"/>
    </location>
</feature>
<keyword evidence="2" id="KW-0378">Hydrolase</keyword>
<evidence type="ECO:0000313" key="3">
    <source>
        <dbReference type="Proteomes" id="UP000192674"/>
    </source>
</evidence>
<dbReference type="SUPFAM" id="SSF55486">
    <property type="entry name" value="Metalloproteases ('zincins'), catalytic domain"/>
    <property type="match status" value="1"/>
</dbReference>
<dbReference type="Pfam" id="PF04228">
    <property type="entry name" value="Zn_peptidase"/>
    <property type="match status" value="1"/>
</dbReference>
<dbReference type="OrthoDB" id="5168289at2"/>
<organism evidence="2 3">
    <name type="scientific">Kibdelosporangium aridum</name>
    <dbReference type="NCBI Taxonomy" id="2030"/>
    <lineage>
        <taxon>Bacteria</taxon>
        <taxon>Bacillati</taxon>
        <taxon>Actinomycetota</taxon>
        <taxon>Actinomycetes</taxon>
        <taxon>Pseudonocardiales</taxon>
        <taxon>Pseudonocardiaceae</taxon>
        <taxon>Kibdelosporangium</taxon>
    </lineage>
</organism>
<reference evidence="2 3" key="1">
    <citation type="submission" date="2017-04" db="EMBL/GenBank/DDBJ databases">
        <authorList>
            <person name="Afonso C.L."/>
            <person name="Miller P.J."/>
            <person name="Scott M.A."/>
            <person name="Spackman E."/>
            <person name="Goraichik I."/>
            <person name="Dimitrov K.M."/>
            <person name="Suarez D.L."/>
            <person name="Swayne D.E."/>
        </authorList>
    </citation>
    <scope>NUCLEOTIDE SEQUENCE [LARGE SCALE GENOMIC DNA]</scope>
    <source>
        <strain evidence="2 3">DSM 43828</strain>
    </source>
</reference>
<name>A0A1Y5Y7I6_KIBAR</name>
<sequence>MLRIITAIAAVATVVACAGQPAAPTVDLPVSGGDGGAIDKLAADAVTDVQAFWQETFPSTFNGEFTPVRRLVSYDSTGASQEFCGAKTAGVPNAFYCPADDSIAWDRGELLPMLSESFGEASVVAVLAHEIGHAVQLRLGDRPGTPTIVREQQADCYTGAYFRWTTDGKSRTFKLDAGQGLNPILSTLFFIRDAVGSDFDAQGAHGSAFDRVTAFQFGFSEGPARCARIDIAEISRRSTQQKFGPDERDVGLGKGNIRVDDAQAQEQLIRTLRAAFPRSQPTVTRARARCADAPLTSPVAYCPSTNVISLSMQDLVKIGTPPRRGREGGGIGDFAAFAEIASRYVLSVQQSAGLTIEGPAAAQRTACLTGTWAATIVSGSGAALELSPGDLDEAVAEMLAPKSLIAADVKGASASSGFDRVEAFRDGFLRSADTCLAKYR</sequence>
<dbReference type="InterPro" id="IPR007343">
    <property type="entry name" value="Uncharacterised_pept_Zn_put"/>
</dbReference>
<dbReference type="Proteomes" id="UP000192674">
    <property type="component" value="Unassembled WGS sequence"/>
</dbReference>
<dbReference type="EMBL" id="FWXV01000012">
    <property type="protein sequence ID" value="SMD25640.1"/>
    <property type="molecule type" value="Genomic_DNA"/>
</dbReference>
<keyword evidence="2" id="KW-0482">Metalloprotease</keyword>
<dbReference type="GO" id="GO:0008237">
    <property type="term" value="F:metallopeptidase activity"/>
    <property type="evidence" value="ECO:0007669"/>
    <property type="project" value="UniProtKB-KW"/>
</dbReference>
<evidence type="ECO:0000256" key="1">
    <source>
        <dbReference type="SAM" id="SignalP"/>
    </source>
</evidence>
<gene>
    <name evidence="2" type="ORF">SAMN05661093_09227</name>
</gene>
<dbReference type="PROSITE" id="PS51257">
    <property type="entry name" value="PROKAR_LIPOPROTEIN"/>
    <property type="match status" value="1"/>
</dbReference>
<protein>
    <submittedName>
        <fullName evidence="2">Predicted metalloprotease</fullName>
    </submittedName>
</protein>
<proteinExistence type="predicted"/>
<keyword evidence="3" id="KW-1185">Reference proteome</keyword>
<dbReference type="GO" id="GO:0006508">
    <property type="term" value="P:proteolysis"/>
    <property type="evidence" value="ECO:0007669"/>
    <property type="project" value="UniProtKB-KW"/>
</dbReference>
<evidence type="ECO:0000313" key="2">
    <source>
        <dbReference type="EMBL" id="SMD25640.1"/>
    </source>
</evidence>